<dbReference type="STRING" id="97331.A0A437A7Y4"/>
<keyword evidence="2" id="KW-1185">Reference proteome</keyword>
<proteinExistence type="predicted"/>
<dbReference type="EMBL" id="SAEB01000003">
    <property type="protein sequence ID" value="RVD87314.1"/>
    <property type="molecule type" value="Genomic_DNA"/>
</dbReference>
<organism evidence="1 2">
    <name type="scientific">Arthrobotrys flagrans</name>
    <name type="common">Nematode-trapping fungus</name>
    <name type="synonym">Trichothecium flagrans</name>
    <dbReference type="NCBI Taxonomy" id="97331"/>
    <lineage>
        <taxon>Eukaryota</taxon>
        <taxon>Fungi</taxon>
        <taxon>Dikarya</taxon>
        <taxon>Ascomycota</taxon>
        <taxon>Pezizomycotina</taxon>
        <taxon>Orbiliomycetes</taxon>
        <taxon>Orbiliales</taxon>
        <taxon>Orbiliaceae</taxon>
        <taxon>Arthrobotrys</taxon>
    </lineage>
</organism>
<sequence length="199" mass="22345">MSTLQTVKGVRVNCIGDREKCHRPQYEPIEIPITDPIFSERERTTSDITDRIGIPLFTWKCPPSPVWANSKEASSDGTGFASSSEAAALHLSCNTNEQPDMMNKFGFGFTPGSFLAVRQDRKPLKPLHMEALCRYCRDYVLPLFSHHLGEYAPDEPLSQEAVLGMICRPTFSIFFYERFEEDVRARGGGYVALSPLYGA</sequence>
<gene>
    <name evidence="1" type="ORF">DFL_001556</name>
</gene>
<dbReference type="VEuPathDB" id="FungiDB:DFL_001556"/>
<dbReference type="OrthoDB" id="437457at2759"/>
<comment type="caution">
    <text evidence="1">The sequence shown here is derived from an EMBL/GenBank/DDBJ whole genome shotgun (WGS) entry which is preliminary data.</text>
</comment>
<protein>
    <submittedName>
        <fullName evidence="1">Uncharacterized protein</fullName>
    </submittedName>
</protein>
<dbReference type="GeneID" id="93583867"/>
<evidence type="ECO:0000313" key="2">
    <source>
        <dbReference type="Proteomes" id="UP000283090"/>
    </source>
</evidence>
<accession>A0A437A7Y4</accession>
<dbReference type="AlphaFoldDB" id="A0A437A7Y4"/>
<evidence type="ECO:0000313" key="1">
    <source>
        <dbReference type="EMBL" id="RVD87314.1"/>
    </source>
</evidence>
<dbReference type="RefSeq" id="XP_067492858.1">
    <property type="nucleotide sequence ID" value="XM_067630190.1"/>
</dbReference>
<name>A0A437A7Y4_ARTFL</name>
<reference evidence="1 2" key="1">
    <citation type="submission" date="2019-01" db="EMBL/GenBank/DDBJ databases">
        <title>Intercellular communication is required for trap formation in the nematode-trapping fungus Duddingtonia flagrans.</title>
        <authorList>
            <person name="Youssar L."/>
            <person name="Wernet V."/>
            <person name="Hensel N."/>
            <person name="Hildebrandt H.-G."/>
            <person name="Fischer R."/>
        </authorList>
    </citation>
    <scope>NUCLEOTIDE SEQUENCE [LARGE SCALE GENOMIC DNA]</scope>
    <source>
        <strain evidence="1 2">CBS H-5679</strain>
    </source>
</reference>
<dbReference type="Proteomes" id="UP000283090">
    <property type="component" value="Unassembled WGS sequence"/>
</dbReference>